<protein>
    <submittedName>
        <fullName evidence="3">Protease complex subunit PrcB family protein</fullName>
    </submittedName>
</protein>
<dbReference type="InterPro" id="IPR025748">
    <property type="entry name" value="PrcB_C_dom"/>
</dbReference>
<dbReference type="PROSITE" id="PS51257">
    <property type="entry name" value="PROKAR_LIPOPROTEIN"/>
    <property type="match status" value="1"/>
</dbReference>
<organism evidence="3 4">
    <name type="scientific">Candidatus Scybalocola faecigallinarum</name>
    <dbReference type="NCBI Taxonomy" id="2840941"/>
    <lineage>
        <taxon>Bacteria</taxon>
        <taxon>Bacillati</taxon>
        <taxon>Bacillota</taxon>
        <taxon>Clostridia</taxon>
        <taxon>Lachnospirales</taxon>
        <taxon>Lachnospiraceae</taxon>
        <taxon>Lachnospiraceae incertae sedis</taxon>
        <taxon>Candidatus Scybalocola (ex Gilroy et al. 2021)</taxon>
    </lineage>
</organism>
<reference evidence="3" key="1">
    <citation type="submission" date="2020-10" db="EMBL/GenBank/DDBJ databases">
        <authorList>
            <person name="Gilroy R."/>
        </authorList>
    </citation>
    <scope>NUCLEOTIDE SEQUENCE</scope>
    <source>
        <strain evidence="3">CHK178-757</strain>
    </source>
</reference>
<dbReference type="GO" id="GO:0006508">
    <property type="term" value="P:proteolysis"/>
    <property type="evidence" value="ECO:0007669"/>
    <property type="project" value="UniProtKB-KW"/>
</dbReference>
<keyword evidence="3" id="KW-0645">Protease</keyword>
<gene>
    <name evidence="3" type="ORF">IAB46_14570</name>
</gene>
<feature type="domain" description="PrcB C-terminal" evidence="2">
    <location>
        <begin position="73"/>
        <end position="129"/>
    </location>
</feature>
<keyword evidence="1" id="KW-0732">Signal</keyword>
<comment type="caution">
    <text evidence="3">The sequence shown here is derived from an EMBL/GenBank/DDBJ whole genome shotgun (WGS) entry which is preliminary data.</text>
</comment>
<evidence type="ECO:0000313" key="4">
    <source>
        <dbReference type="Proteomes" id="UP000823927"/>
    </source>
</evidence>
<evidence type="ECO:0000259" key="2">
    <source>
        <dbReference type="Pfam" id="PF14343"/>
    </source>
</evidence>
<accession>A0A9D1F6U8</accession>
<proteinExistence type="predicted"/>
<dbReference type="EMBL" id="DVIT01000062">
    <property type="protein sequence ID" value="HIS48743.1"/>
    <property type="molecule type" value="Genomic_DNA"/>
</dbReference>
<reference evidence="3" key="2">
    <citation type="journal article" date="2021" name="PeerJ">
        <title>Extensive microbial diversity within the chicken gut microbiome revealed by metagenomics and culture.</title>
        <authorList>
            <person name="Gilroy R."/>
            <person name="Ravi A."/>
            <person name="Getino M."/>
            <person name="Pursley I."/>
            <person name="Horton D.L."/>
            <person name="Alikhan N.F."/>
            <person name="Baker D."/>
            <person name="Gharbi K."/>
            <person name="Hall N."/>
            <person name="Watson M."/>
            <person name="Adriaenssens E.M."/>
            <person name="Foster-Nyarko E."/>
            <person name="Jarju S."/>
            <person name="Secka A."/>
            <person name="Antonio M."/>
            <person name="Oren A."/>
            <person name="Chaudhuri R.R."/>
            <person name="La Ragione R."/>
            <person name="Hildebrand F."/>
            <person name="Pallen M.J."/>
        </authorList>
    </citation>
    <scope>NUCLEOTIDE SEQUENCE</scope>
    <source>
        <strain evidence="3">CHK178-757</strain>
    </source>
</reference>
<name>A0A9D1F6U8_9FIRM</name>
<dbReference type="Proteomes" id="UP000823927">
    <property type="component" value="Unassembled WGS sequence"/>
</dbReference>
<dbReference type="AlphaFoldDB" id="A0A9D1F6U8"/>
<evidence type="ECO:0000256" key="1">
    <source>
        <dbReference type="SAM" id="SignalP"/>
    </source>
</evidence>
<feature type="chain" id="PRO_5039686856" evidence="1">
    <location>
        <begin position="23"/>
        <end position="140"/>
    </location>
</feature>
<dbReference type="GO" id="GO:0008233">
    <property type="term" value="F:peptidase activity"/>
    <property type="evidence" value="ECO:0007669"/>
    <property type="project" value="UniProtKB-KW"/>
</dbReference>
<dbReference type="Pfam" id="PF14343">
    <property type="entry name" value="PrcB_C"/>
    <property type="match status" value="1"/>
</dbReference>
<evidence type="ECO:0000313" key="3">
    <source>
        <dbReference type="EMBL" id="HIS48743.1"/>
    </source>
</evidence>
<feature type="signal peptide" evidence="1">
    <location>
        <begin position="1"/>
        <end position="22"/>
    </location>
</feature>
<keyword evidence="3" id="KW-0378">Hydrolase</keyword>
<sequence>MRFLKKCAAAAALILGFSILLGCGSITTSEAKLADLDFTVVSETNIQEDIKELIEEKKESPFQMTYSDGNYKYIVIGYGEQASGGYSIQVAEVYETENTICVRTSLLGPDESEAGATEPSYPYIVIKIENLDKTVVFPES</sequence>